<keyword evidence="5" id="KW-0479">Metal-binding</keyword>
<dbReference type="InterPro" id="IPR004644">
    <property type="entry name" value="Fe-S_L-Ser_mono"/>
</dbReference>
<dbReference type="Pfam" id="PF03313">
    <property type="entry name" value="SDH_alpha"/>
    <property type="match status" value="1"/>
</dbReference>
<evidence type="ECO:0000256" key="7">
    <source>
        <dbReference type="ARBA" id="ARBA00023014"/>
    </source>
</evidence>
<evidence type="ECO:0000256" key="8">
    <source>
        <dbReference type="ARBA" id="ARBA00023239"/>
    </source>
</evidence>
<evidence type="ECO:0000256" key="2">
    <source>
        <dbReference type="ARBA" id="ARBA00004742"/>
    </source>
</evidence>
<evidence type="ECO:0000256" key="3">
    <source>
        <dbReference type="ARBA" id="ARBA00022432"/>
    </source>
</evidence>
<reference evidence="11 12" key="1">
    <citation type="submission" date="2023-04" db="EMBL/GenBank/DDBJ databases">
        <title>Genome of Basidiobolus ranarum AG-B5.</title>
        <authorList>
            <person name="Stajich J.E."/>
            <person name="Carter-House D."/>
            <person name="Gryganskyi A."/>
        </authorList>
    </citation>
    <scope>NUCLEOTIDE SEQUENCE [LARGE SCALE GENOMIC DNA]</scope>
    <source>
        <strain evidence="11 12">AG-B5</strain>
    </source>
</reference>
<keyword evidence="4" id="KW-0004">4Fe-4S</keyword>
<evidence type="ECO:0000313" key="12">
    <source>
        <dbReference type="Proteomes" id="UP001479436"/>
    </source>
</evidence>
<proteinExistence type="predicted"/>
<dbReference type="SUPFAM" id="SSF143548">
    <property type="entry name" value="Serine metabolism enzymes domain"/>
    <property type="match status" value="1"/>
</dbReference>
<evidence type="ECO:0000256" key="4">
    <source>
        <dbReference type="ARBA" id="ARBA00022485"/>
    </source>
</evidence>
<dbReference type="Gene3D" id="3.30.1330.90">
    <property type="entry name" value="D-3-phosphoglycerate dehydrogenase, domain 3"/>
    <property type="match status" value="1"/>
</dbReference>
<comment type="caution">
    <text evidence="11">The sequence shown here is derived from an EMBL/GenBank/DDBJ whole genome shotgun (WGS) entry which is preliminary data.</text>
</comment>
<name>A0ABR2W303_9FUNG</name>
<comment type="pathway">
    <text evidence="2">Carbohydrate biosynthesis; gluconeogenesis.</text>
</comment>
<comment type="cofactor">
    <cofactor evidence="1">
        <name>[4Fe-4S] cluster</name>
        <dbReference type="ChEBI" id="CHEBI:49883"/>
    </cofactor>
</comment>
<evidence type="ECO:0000256" key="1">
    <source>
        <dbReference type="ARBA" id="ARBA00001966"/>
    </source>
</evidence>
<dbReference type="Proteomes" id="UP001479436">
    <property type="component" value="Unassembled WGS sequence"/>
</dbReference>
<evidence type="ECO:0000256" key="6">
    <source>
        <dbReference type="ARBA" id="ARBA00023004"/>
    </source>
</evidence>
<evidence type="ECO:0008006" key="13">
    <source>
        <dbReference type="Google" id="ProtNLM"/>
    </source>
</evidence>
<feature type="domain" description="Serine dehydratase-like alpha subunit" evidence="9">
    <location>
        <begin position="269"/>
        <end position="574"/>
    </location>
</feature>
<gene>
    <name evidence="11" type="ORF">K7432_005804</name>
</gene>
<evidence type="ECO:0000259" key="9">
    <source>
        <dbReference type="Pfam" id="PF03313"/>
    </source>
</evidence>
<evidence type="ECO:0000256" key="5">
    <source>
        <dbReference type="ARBA" id="ARBA00022723"/>
    </source>
</evidence>
<dbReference type="InterPro" id="IPR029009">
    <property type="entry name" value="ASB_dom_sf"/>
</dbReference>
<keyword evidence="6" id="KW-0408">Iron</keyword>
<dbReference type="Pfam" id="PF03315">
    <property type="entry name" value="SDH_beta"/>
    <property type="match status" value="1"/>
</dbReference>
<keyword evidence="12" id="KW-1185">Reference proteome</keyword>
<dbReference type="PANTHER" id="PTHR30182">
    <property type="entry name" value="L-SERINE DEHYDRATASE"/>
    <property type="match status" value="1"/>
</dbReference>
<keyword evidence="3" id="KW-0312">Gluconeogenesis</keyword>
<dbReference type="InterPro" id="IPR005131">
    <property type="entry name" value="Ser_deHydtase_bsu"/>
</dbReference>
<dbReference type="InterPro" id="IPR005130">
    <property type="entry name" value="Ser_deHydtase-like_asu"/>
</dbReference>
<sequence>MLKSNLPLHRHLTSLTTRVISRRGAKTALKLFPTLCRYSSLGNTPMPEVLSSDRVHEEAEHGVVSTFDMFSIGVGPSSSHTVGPMRAGKMFVSDLVSQGFLDKVTKLRIDLYGSLALTGVGHATPEATLMGIEGELPETVETSSIKSRVKAMEDTESISLNGTKKIQFKPSEDLQFHYFESLPHHPNGMRCTVFDENGDMLATNEYFSIGGGFIFQEETQIAGGKNVYFRETHSDTTSSLDETPEEKTFVMAPLPFKNAQDLIQICDRQNMTIAQVIYENELQWRSEQEIRDKLFQIWNTMDLSIKNGCLSMDQSLPGRLNTQRRAPVLYQKLLRGLYSRSTIGKATRISTTIGNTSSPPSVVEETAFISKSILPKPKVKHLSLPALDYLSVYAIAVNEENAAGGRVVTAPTNGAAGVIPAVLKYYLEFLSEDPETDVMEFLLTSAAVGMLYKRGASISAAEVGCQGEIGVACSMSAAGFAAVMGGTPHHVENAAEIGMEHNLGLTCDPIDGLVQIPCIERNALGAVKAVTAAHLALNGNGLHRVGLDQVIESMRQTGLDMQSKYKETSLGGLAVNVPAC</sequence>
<accession>A0ABR2W303</accession>
<organism evidence="11 12">
    <name type="scientific">Basidiobolus ranarum</name>
    <dbReference type="NCBI Taxonomy" id="34480"/>
    <lineage>
        <taxon>Eukaryota</taxon>
        <taxon>Fungi</taxon>
        <taxon>Fungi incertae sedis</taxon>
        <taxon>Zoopagomycota</taxon>
        <taxon>Entomophthoromycotina</taxon>
        <taxon>Basidiobolomycetes</taxon>
        <taxon>Basidiobolales</taxon>
        <taxon>Basidiobolaceae</taxon>
        <taxon>Basidiobolus</taxon>
    </lineage>
</organism>
<keyword evidence="8" id="KW-0456">Lyase</keyword>
<feature type="domain" description="Serine dehydratase beta chain" evidence="10">
    <location>
        <begin position="65"/>
        <end position="218"/>
    </location>
</feature>
<dbReference type="InterPro" id="IPR051318">
    <property type="entry name" value="Fe-S_L-Ser"/>
</dbReference>
<dbReference type="EMBL" id="JASJQH010007114">
    <property type="protein sequence ID" value="KAK9718023.1"/>
    <property type="molecule type" value="Genomic_DNA"/>
</dbReference>
<dbReference type="NCBIfam" id="TIGR00720">
    <property type="entry name" value="sda_mono"/>
    <property type="match status" value="1"/>
</dbReference>
<evidence type="ECO:0000313" key="11">
    <source>
        <dbReference type="EMBL" id="KAK9718023.1"/>
    </source>
</evidence>
<dbReference type="PANTHER" id="PTHR30182:SF1">
    <property type="entry name" value="L-SERINE DEHYDRATASE 1"/>
    <property type="match status" value="1"/>
</dbReference>
<evidence type="ECO:0000259" key="10">
    <source>
        <dbReference type="Pfam" id="PF03315"/>
    </source>
</evidence>
<keyword evidence="7" id="KW-0411">Iron-sulfur</keyword>
<protein>
    <recommendedName>
        <fullName evidence="13">L-serine ammonia-lyase</fullName>
    </recommendedName>
</protein>